<gene>
    <name evidence="3" type="ORF">Cocul_01949</name>
</gene>
<name>A0A0Q1DUS1_9CORY</name>
<dbReference type="STRING" id="1544416.Cocul_01949"/>
<dbReference type="OrthoDB" id="4412858at2"/>
<evidence type="ECO:0000313" key="4">
    <source>
        <dbReference type="Proteomes" id="UP000050517"/>
    </source>
</evidence>
<accession>A0A0Q1DUS1</accession>
<dbReference type="PATRIC" id="fig|1544416.3.peg.1947"/>
<dbReference type="Proteomes" id="UP000050517">
    <property type="component" value="Unassembled WGS sequence"/>
</dbReference>
<feature type="region of interest" description="Disordered" evidence="1">
    <location>
        <begin position="37"/>
        <end position="132"/>
    </location>
</feature>
<comment type="caution">
    <text evidence="3">The sequence shown here is derived from an EMBL/GenBank/DDBJ whole genome shotgun (WGS) entry which is preliminary data.</text>
</comment>
<dbReference type="EMBL" id="LKST01000003">
    <property type="protein sequence ID" value="KQB83873.1"/>
    <property type="molecule type" value="Genomic_DNA"/>
</dbReference>
<feature type="compositionally biased region" description="Basic and acidic residues" evidence="1">
    <location>
        <begin position="103"/>
        <end position="116"/>
    </location>
</feature>
<feature type="chain" id="PRO_5006189729" evidence="2">
    <location>
        <begin position="26"/>
        <end position="167"/>
    </location>
</feature>
<feature type="compositionally biased region" description="Basic and acidic residues" evidence="1">
    <location>
        <begin position="71"/>
        <end position="82"/>
    </location>
</feature>
<feature type="signal peptide" evidence="2">
    <location>
        <begin position="1"/>
        <end position="25"/>
    </location>
</feature>
<evidence type="ECO:0000313" key="3">
    <source>
        <dbReference type="EMBL" id="KQB83873.1"/>
    </source>
</evidence>
<feature type="compositionally biased region" description="Polar residues" evidence="1">
    <location>
        <begin position="83"/>
        <end position="102"/>
    </location>
</feature>
<evidence type="ECO:0000256" key="2">
    <source>
        <dbReference type="SAM" id="SignalP"/>
    </source>
</evidence>
<keyword evidence="2" id="KW-0732">Signal</keyword>
<reference evidence="3 4" key="1">
    <citation type="submission" date="2015-10" db="EMBL/GenBank/DDBJ databases">
        <title>Corynebacteirum lowii and Corynebacterium oculi species nova, derived from human clinical disease and and emended description of Corynebacterium mastiditis.</title>
        <authorList>
            <person name="Bernard K."/>
            <person name="Pacheco A.L."/>
            <person name="Mcdougall C."/>
            <person name="Burtx T."/>
            <person name="Weibe D."/>
            <person name="Tyler S."/>
            <person name="Olson A.B."/>
            <person name="Cnockaert M."/>
            <person name="Eguchi H."/>
            <person name="Kuwahara T."/>
            <person name="Nakayama-Imaohji H."/>
            <person name="Boudewijins M."/>
            <person name="Van Hoecke F."/>
            <person name="Bernier A.-M."/>
            <person name="Vandamme P."/>
        </authorList>
    </citation>
    <scope>NUCLEOTIDE SEQUENCE [LARGE SCALE GENOMIC DNA]</scope>
    <source>
        <strain evidence="3 4">NML 130210</strain>
    </source>
</reference>
<dbReference type="RefSeq" id="WP_055123006.1">
    <property type="nucleotide sequence ID" value="NZ_LKST01000003.1"/>
</dbReference>
<dbReference type="AlphaFoldDB" id="A0A0Q1DUS1"/>
<proteinExistence type="predicted"/>
<organism evidence="3 4">
    <name type="scientific">Corynebacterium oculi</name>
    <dbReference type="NCBI Taxonomy" id="1544416"/>
    <lineage>
        <taxon>Bacteria</taxon>
        <taxon>Bacillati</taxon>
        <taxon>Actinomycetota</taxon>
        <taxon>Actinomycetes</taxon>
        <taxon>Mycobacteriales</taxon>
        <taxon>Corynebacteriaceae</taxon>
        <taxon>Corynebacterium</taxon>
    </lineage>
</organism>
<evidence type="ECO:0000256" key="1">
    <source>
        <dbReference type="SAM" id="MobiDB-lite"/>
    </source>
</evidence>
<keyword evidence="4" id="KW-1185">Reference proteome</keyword>
<protein>
    <submittedName>
        <fullName evidence="3">Uncharacterized protein</fullName>
    </submittedName>
</protein>
<sequence length="167" mass="17846">MKRSFAAAALAASLTAGVIAPISTAAPATTAQTNQFLDENRTVFDDPQCPSTGTSENEFLGKKQSIFDQCPTKEEKPAKEKPSGTSEAATPSETTKPDASTEPSEKPAPEKQDPAKPAKKSPLGDIDKEKLKEQVQGSVEGYKAVQPVIKVLLKALHIVRKIFIPFP</sequence>